<keyword evidence="4 7" id="KW-0547">Nucleotide-binding</keyword>
<comment type="subcellular location">
    <subcellularLocation>
        <location evidence="7">Cytoplasm</location>
    </subcellularLocation>
</comment>
<dbReference type="AlphaFoldDB" id="A0A8J7TL94"/>
<evidence type="ECO:0000256" key="8">
    <source>
        <dbReference type="NCBIfam" id="TIGR00191"/>
    </source>
</evidence>
<dbReference type="UniPathway" id="UPA00050">
    <property type="reaction ID" value="UER00064"/>
</dbReference>
<proteinExistence type="inferred from homology"/>
<feature type="domain" description="GHMP kinase C-terminal" evidence="10">
    <location>
        <begin position="222"/>
        <end position="294"/>
    </location>
</feature>
<dbReference type="Proteomes" id="UP000664277">
    <property type="component" value="Unassembled WGS sequence"/>
</dbReference>
<keyword evidence="2 7" id="KW-0808">Transferase</keyword>
<organism evidence="11 12">
    <name type="scientific">Candidatus Obscuribacter phosphatis</name>
    <dbReference type="NCBI Taxonomy" id="1906157"/>
    <lineage>
        <taxon>Bacteria</taxon>
        <taxon>Bacillati</taxon>
        <taxon>Candidatus Melainabacteria</taxon>
        <taxon>Candidatus Obscuribacterales</taxon>
        <taxon>Candidatus Obscuribacteraceae</taxon>
        <taxon>Candidatus Obscuribacter</taxon>
    </lineage>
</organism>
<dbReference type="EMBL" id="JAFLCK010000009">
    <property type="protein sequence ID" value="MBN8660369.1"/>
    <property type="molecule type" value="Genomic_DNA"/>
</dbReference>
<comment type="caution">
    <text evidence="11">The sequence shown here is derived from an EMBL/GenBank/DDBJ whole genome shotgun (WGS) entry which is preliminary data.</text>
</comment>
<dbReference type="InterPro" id="IPR014721">
    <property type="entry name" value="Ribsml_uS5_D2-typ_fold_subgr"/>
</dbReference>
<dbReference type="PIRSF" id="PIRSF000676">
    <property type="entry name" value="Homoser_kin"/>
    <property type="match status" value="1"/>
</dbReference>
<dbReference type="NCBIfam" id="TIGR00191">
    <property type="entry name" value="thrB"/>
    <property type="match status" value="1"/>
</dbReference>
<dbReference type="SUPFAM" id="SSF55060">
    <property type="entry name" value="GHMP Kinase, C-terminal domain"/>
    <property type="match status" value="1"/>
</dbReference>
<gene>
    <name evidence="7 11" type="primary">thrB</name>
    <name evidence="11" type="ORF">J0M35_08415</name>
</gene>
<dbReference type="PRINTS" id="PR00958">
    <property type="entry name" value="HOMSERKINASE"/>
</dbReference>
<evidence type="ECO:0000259" key="9">
    <source>
        <dbReference type="Pfam" id="PF00288"/>
    </source>
</evidence>
<keyword evidence="6 7" id="KW-0067">ATP-binding</keyword>
<evidence type="ECO:0000313" key="12">
    <source>
        <dbReference type="Proteomes" id="UP000664277"/>
    </source>
</evidence>
<dbReference type="GO" id="GO:0005737">
    <property type="term" value="C:cytoplasm"/>
    <property type="evidence" value="ECO:0007669"/>
    <property type="project" value="UniProtKB-SubCell"/>
</dbReference>
<feature type="domain" description="GHMP kinase N-terminal" evidence="9">
    <location>
        <begin position="82"/>
        <end position="158"/>
    </location>
</feature>
<dbReference type="GO" id="GO:0009088">
    <property type="term" value="P:threonine biosynthetic process"/>
    <property type="evidence" value="ECO:0007669"/>
    <property type="project" value="UniProtKB-UniRule"/>
</dbReference>
<evidence type="ECO:0000256" key="7">
    <source>
        <dbReference type="HAMAP-Rule" id="MF_00384"/>
    </source>
</evidence>
<sequence length="321" mass="35442">MELIQIEELINQGRKITLKLPGSTSNLGPGLDCLGLAVNVYSRMTFFLLDENDPEVPLITFKGDIEVSSLAKDRGNLTYTILSKLWQRDHHLLDRVRIMVDSEIPLGVGLGSTSTAIIGALWAANVLKDRIPTAPALLAEACELEGHPENLAACLLGGLVVCSPAASGKRIITQRLKWPDDWRLLVYTPNYTLNTTATRTVLPKQVRFDDALYNVHKVAQLVAAVARSDESALREAMDDRLHEPFRAQLVPELARLRRELVNEPVLGCVLSGAGSSVVTVVHRRNKDAVMAKIKGWMESEKNPGHLLDLRVDDHGIQELEL</sequence>
<evidence type="ECO:0000259" key="10">
    <source>
        <dbReference type="Pfam" id="PF08544"/>
    </source>
</evidence>
<dbReference type="InterPro" id="IPR006204">
    <property type="entry name" value="GHMP_kinase_N_dom"/>
</dbReference>
<dbReference type="HAMAP" id="MF_00384">
    <property type="entry name" value="Homoser_kinase"/>
    <property type="match status" value="1"/>
</dbReference>
<dbReference type="PANTHER" id="PTHR20861:SF1">
    <property type="entry name" value="HOMOSERINE KINASE"/>
    <property type="match status" value="1"/>
</dbReference>
<evidence type="ECO:0000256" key="1">
    <source>
        <dbReference type="ARBA" id="ARBA00022605"/>
    </source>
</evidence>
<dbReference type="Gene3D" id="3.30.70.890">
    <property type="entry name" value="GHMP kinase, C-terminal domain"/>
    <property type="match status" value="1"/>
</dbReference>
<dbReference type="GO" id="GO:0005524">
    <property type="term" value="F:ATP binding"/>
    <property type="evidence" value="ECO:0007669"/>
    <property type="project" value="UniProtKB-UniRule"/>
</dbReference>
<name>A0A8J7TL94_9BACT</name>
<dbReference type="Pfam" id="PF08544">
    <property type="entry name" value="GHMP_kinases_C"/>
    <property type="match status" value="1"/>
</dbReference>
<evidence type="ECO:0000313" key="11">
    <source>
        <dbReference type="EMBL" id="MBN8660369.1"/>
    </source>
</evidence>
<comment type="similarity">
    <text evidence="7">Belongs to the GHMP kinase family. Homoserine kinase subfamily.</text>
</comment>
<dbReference type="PANTHER" id="PTHR20861">
    <property type="entry name" value="HOMOSERINE/4-DIPHOSPHOCYTIDYL-2-C-METHYL-D-ERYTHRITOL KINASE"/>
    <property type="match status" value="1"/>
</dbReference>
<dbReference type="SUPFAM" id="SSF54211">
    <property type="entry name" value="Ribosomal protein S5 domain 2-like"/>
    <property type="match status" value="1"/>
</dbReference>
<dbReference type="InterPro" id="IPR013750">
    <property type="entry name" value="GHMP_kinase_C_dom"/>
</dbReference>
<comment type="caution">
    <text evidence="7">Lacks conserved residue(s) required for the propagation of feature annotation.</text>
</comment>
<comment type="catalytic activity">
    <reaction evidence="7">
        <text>L-homoserine + ATP = O-phospho-L-homoserine + ADP + H(+)</text>
        <dbReference type="Rhea" id="RHEA:13985"/>
        <dbReference type="ChEBI" id="CHEBI:15378"/>
        <dbReference type="ChEBI" id="CHEBI:30616"/>
        <dbReference type="ChEBI" id="CHEBI:57476"/>
        <dbReference type="ChEBI" id="CHEBI:57590"/>
        <dbReference type="ChEBI" id="CHEBI:456216"/>
        <dbReference type="EC" id="2.7.1.39"/>
    </reaction>
</comment>
<dbReference type="EC" id="2.7.1.39" evidence="7 8"/>
<dbReference type="GO" id="GO:0004413">
    <property type="term" value="F:homoserine kinase activity"/>
    <property type="evidence" value="ECO:0007669"/>
    <property type="project" value="UniProtKB-UniRule"/>
</dbReference>
<evidence type="ECO:0000256" key="4">
    <source>
        <dbReference type="ARBA" id="ARBA00022741"/>
    </source>
</evidence>
<accession>A0A8J7TL94</accession>
<keyword evidence="5 7" id="KW-0418">Kinase</keyword>
<reference evidence="11" key="1">
    <citation type="submission" date="2021-02" db="EMBL/GenBank/DDBJ databases">
        <title>Genome-Resolved Metagenomics of a Microbial Community Performing Photosynthetic Biological Nutrient Removal.</title>
        <authorList>
            <person name="Mcdaniel E.A."/>
        </authorList>
    </citation>
    <scope>NUCLEOTIDE SEQUENCE</scope>
    <source>
        <strain evidence="11">UWPOB_OBS1</strain>
    </source>
</reference>
<evidence type="ECO:0000256" key="5">
    <source>
        <dbReference type="ARBA" id="ARBA00022777"/>
    </source>
</evidence>
<keyword evidence="3 7" id="KW-0791">Threonine biosynthesis</keyword>
<evidence type="ECO:0000256" key="2">
    <source>
        <dbReference type="ARBA" id="ARBA00022679"/>
    </source>
</evidence>
<protein>
    <recommendedName>
        <fullName evidence="7 8">Homoserine kinase</fullName>
        <shortName evidence="7">HK</shortName>
        <shortName evidence="7">HSK</shortName>
        <ecNumber evidence="7 8">2.7.1.39</ecNumber>
    </recommendedName>
</protein>
<dbReference type="Pfam" id="PF00288">
    <property type="entry name" value="GHMP_kinases_N"/>
    <property type="match status" value="1"/>
</dbReference>
<comment type="pathway">
    <text evidence="7">Amino-acid biosynthesis; L-threonine biosynthesis; L-threonine from L-aspartate: step 4/5.</text>
</comment>
<dbReference type="Gene3D" id="3.30.230.10">
    <property type="match status" value="1"/>
</dbReference>
<evidence type="ECO:0000256" key="3">
    <source>
        <dbReference type="ARBA" id="ARBA00022697"/>
    </source>
</evidence>
<keyword evidence="1 7" id="KW-0028">Amino-acid biosynthesis</keyword>
<dbReference type="InterPro" id="IPR036554">
    <property type="entry name" value="GHMP_kinase_C_sf"/>
</dbReference>
<dbReference type="InterPro" id="IPR020568">
    <property type="entry name" value="Ribosomal_Su5_D2-typ_SF"/>
</dbReference>
<evidence type="ECO:0000256" key="6">
    <source>
        <dbReference type="ARBA" id="ARBA00022840"/>
    </source>
</evidence>
<comment type="function">
    <text evidence="7">Catalyzes the ATP-dependent phosphorylation of L-homoserine to L-homoserine phosphate.</text>
</comment>
<keyword evidence="7" id="KW-0963">Cytoplasm</keyword>
<dbReference type="InterPro" id="IPR000870">
    <property type="entry name" value="Homoserine_kinase"/>
</dbReference>